<evidence type="ECO:0000256" key="6">
    <source>
        <dbReference type="ARBA" id="ARBA00023277"/>
    </source>
</evidence>
<dbReference type="RefSeq" id="WP_074752242.1">
    <property type="nucleotide sequence ID" value="NZ_FNCO01000004.1"/>
</dbReference>
<evidence type="ECO:0000259" key="8">
    <source>
        <dbReference type="Pfam" id="PF17042"/>
    </source>
</evidence>
<dbReference type="Pfam" id="PF07005">
    <property type="entry name" value="SBD_N"/>
    <property type="match status" value="1"/>
</dbReference>
<dbReference type="InterPro" id="IPR010737">
    <property type="entry name" value="4-carb_acid_sugar_kinase_N"/>
</dbReference>
<name>A0A1G7YTQ5_9PSED</name>
<dbReference type="InterPro" id="IPR031475">
    <property type="entry name" value="NBD_C"/>
</dbReference>
<evidence type="ECO:0000313" key="10">
    <source>
        <dbReference type="Proteomes" id="UP000182894"/>
    </source>
</evidence>
<evidence type="ECO:0000256" key="1">
    <source>
        <dbReference type="ARBA" id="ARBA00005715"/>
    </source>
</evidence>
<dbReference type="Gene3D" id="3.40.50.10840">
    <property type="entry name" value="Putative sugar-binding, N-terminal domain"/>
    <property type="match status" value="1"/>
</dbReference>
<evidence type="ECO:0000256" key="4">
    <source>
        <dbReference type="ARBA" id="ARBA00022777"/>
    </source>
</evidence>
<dbReference type="SUPFAM" id="SSF142764">
    <property type="entry name" value="YgbK-like"/>
    <property type="match status" value="1"/>
</dbReference>
<dbReference type="InterPro" id="IPR042213">
    <property type="entry name" value="NBD_C_sf"/>
</dbReference>
<sequence>MTLLIIADDLSGAADCAIAFAGAGLSTVVTLDASHDTGDASVVAIDTDTRRLSVAQAAEHTLTAYRTLLKPGQRLYKKIDSTLRGNWASEVAALQSHAGLAIVAPAFPATGRTTLQGRVLVNGQPLETTDTWKLEHADRSANIDTLLEGAGLRTAKLTLDTLRGDADALAGHIVEMAGSDIQALIVDAQTAEDLRTLAIVTANLSAPLFWVGSGGLARELAALPDVLSASGTSPVFAREKHAPTLVLVGSLSDVSQRQCAMLKERASIGELVVPPSVLRQGMSHADWAGWEMRIGEYLRRGEDLLLRIGRDEAFDPAEGARLSTLLAALVRPHFAHVGGLVATGGETARAMLEAVGIGSLQLLCEIEAGVAFGRPIATRHGHRPGVVTKAGAFGTDHALYAAWLHMNNAVEPAEYAAGSVKNSALQGKHHE</sequence>
<gene>
    <name evidence="9" type="ORF">SAMN05216605_10466</name>
</gene>
<dbReference type="Gene3D" id="3.40.980.20">
    <property type="entry name" value="Four-carbon acid sugar kinase, nucleotide binding domain"/>
    <property type="match status" value="1"/>
</dbReference>
<dbReference type="STRING" id="89065.SAMN05216605_10466"/>
<dbReference type="Pfam" id="PF17042">
    <property type="entry name" value="NBD_C"/>
    <property type="match status" value="1"/>
</dbReference>
<comment type="similarity">
    <text evidence="1">Belongs to the four-carbon acid sugar kinase family.</text>
</comment>
<evidence type="ECO:0000256" key="5">
    <source>
        <dbReference type="ARBA" id="ARBA00022840"/>
    </source>
</evidence>
<evidence type="ECO:0000259" key="7">
    <source>
        <dbReference type="Pfam" id="PF07005"/>
    </source>
</evidence>
<reference evidence="10" key="1">
    <citation type="submission" date="2016-10" db="EMBL/GenBank/DDBJ databases">
        <authorList>
            <person name="Varghese N."/>
            <person name="Submissions S."/>
        </authorList>
    </citation>
    <scope>NUCLEOTIDE SEQUENCE [LARGE SCALE GENOMIC DNA]</scope>
    <source>
        <strain evidence="10">ATCC 700689</strain>
    </source>
</reference>
<keyword evidence="6" id="KW-0119">Carbohydrate metabolism</keyword>
<protein>
    <submittedName>
        <fullName evidence="9">Uncharacterized conserved protein YgbK, DUF1537 family</fullName>
    </submittedName>
</protein>
<dbReference type="EMBL" id="FNCO01000004">
    <property type="protein sequence ID" value="SDG99757.1"/>
    <property type="molecule type" value="Genomic_DNA"/>
</dbReference>
<dbReference type="InterPro" id="IPR037051">
    <property type="entry name" value="4-carb_acid_sugar_kinase_N_sf"/>
</dbReference>
<evidence type="ECO:0000256" key="3">
    <source>
        <dbReference type="ARBA" id="ARBA00022741"/>
    </source>
</evidence>
<keyword evidence="10" id="KW-1185">Reference proteome</keyword>
<feature type="domain" description="Four-carbon acid sugar kinase nucleotide binding" evidence="8">
    <location>
        <begin position="245"/>
        <end position="399"/>
    </location>
</feature>
<organism evidence="9 10">
    <name type="scientific">Pseudomonas abietaniphila</name>
    <dbReference type="NCBI Taxonomy" id="89065"/>
    <lineage>
        <taxon>Bacteria</taxon>
        <taxon>Pseudomonadati</taxon>
        <taxon>Pseudomonadota</taxon>
        <taxon>Gammaproteobacteria</taxon>
        <taxon>Pseudomonadales</taxon>
        <taxon>Pseudomonadaceae</taxon>
        <taxon>Pseudomonas</taxon>
    </lineage>
</organism>
<keyword evidence="2" id="KW-0808">Transferase</keyword>
<dbReference type="Proteomes" id="UP000182894">
    <property type="component" value="Unassembled WGS sequence"/>
</dbReference>
<keyword evidence="3" id="KW-0547">Nucleotide-binding</keyword>
<dbReference type="AlphaFoldDB" id="A0A1G7YTQ5"/>
<keyword evidence="4" id="KW-0418">Kinase</keyword>
<dbReference type="GO" id="GO:0016301">
    <property type="term" value="F:kinase activity"/>
    <property type="evidence" value="ECO:0007669"/>
    <property type="project" value="UniProtKB-KW"/>
</dbReference>
<dbReference type="GO" id="GO:0005524">
    <property type="term" value="F:ATP binding"/>
    <property type="evidence" value="ECO:0007669"/>
    <property type="project" value="UniProtKB-KW"/>
</dbReference>
<evidence type="ECO:0000256" key="2">
    <source>
        <dbReference type="ARBA" id="ARBA00022679"/>
    </source>
</evidence>
<feature type="domain" description="Four-carbon acid sugar kinase N-terminal" evidence="7">
    <location>
        <begin position="3"/>
        <end position="220"/>
    </location>
</feature>
<evidence type="ECO:0000313" key="9">
    <source>
        <dbReference type="EMBL" id="SDG99757.1"/>
    </source>
</evidence>
<dbReference type="OrthoDB" id="191465at2"/>
<keyword evidence="5" id="KW-0067">ATP-binding</keyword>
<proteinExistence type="inferred from homology"/>
<accession>A0A1G7YTQ5</accession>